<evidence type="ECO:0000313" key="3">
    <source>
        <dbReference type="EMBL" id="MCR1232425.1"/>
    </source>
</evidence>
<keyword evidence="3" id="KW-0675">Receptor</keyword>
<dbReference type="InterPro" id="IPR027417">
    <property type="entry name" value="P-loop_NTPase"/>
</dbReference>
<proteinExistence type="predicted"/>
<gene>
    <name evidence="3" type="ORF">NQD44_04695</name>
</gene>
<dbReference type="Pfam" id="PF24406">
    <property type="entry name" value="nSTAND_NTPase4"/>
    <property type="match status" value="1"/>
</dbReference>
<dbReference type="Gene3D" id="3.40.50.300">
    <property type="entry name" value="P-loop containing nucleotide triphosphate hydrolases"/>
    <property type="match status" value="1"/>
</dbReference>
<name>A0AAW5LK23_STRSU</name>
<organism evidence="3 4">
    <name type="scientific">Streptococcus suis</name>
    <dbReference type="NCBI Taxonomy" id="1307"/>
    <lineage>
        <taxon>Bacteria</taxon>
        <taxon>Bacillati</taxon>
        <taxon>Bacillota</taxon>
        <taxon>Bacilli</taxon>
        <taxon>Lactobacillales</taxon>
        <taxon>Streptococcaceae</taxon>
        <taxon>Streptococcus</taxon>
    </lineage>
</organism>
<dbReference type="Gene3D" id="3.40.50.10140">
    <property type="entry name" value="Toll/interleukin-1 receptor homology (TIR) domain"/>
    <property type="match status" value="1"/>
</dbReference>
<dbReference type="SUPFAM" id="SSF52540">
    <property type="entry name" value="P-loop containing nucleoside triphosphate hydrolases"/>
    <property type="match status" value="1"/>
</dbReference>
<protein>
    <submittedName>
        <fullName evidence="3">Toll/interleukin-1 receptor domain-containing protein</fullName>
    </submittedName>
</protein>
<dbReference type="InterPro" id="IPR035897">
    <property type="entry name" value="Toll_tir_struct_dom_sf"/>
</dbReference>
<dbReference type="RefSeq" id="WP_105134543.1">
    <property type="nucleotide sequence ID" value="NZ_JABTZM010000016.1"/>
</dbReference>
<dbReference type="EMBL" id="JANJPK010000009">
    <property type="protein sequence ID" value="MCR1232425.1"/>
    <property type="molecule type" value="Genomic_DNA"/>
</dbReference>
<sequence length="870" mass="102351">MNKIFISHAWDVNEEKDAKLDQFIRVLKDCLEDRDFTVIWDKGTYHKRGTLSDFMQRELDESVAIICCCNEKYFLNSLVPGKGVKFEVDYIIEKKYTNKTLILNLGELNKPVENIIPLQLQGLEYKDFRGFLEETTYERITCIEENATFKQLLRSLNDILQDSQIESKIEIVEIAPDFKLELGKLGLIQNLMPAINMSDIFVYPDLKKNAQKSFIDSENLIHEKLFINEKLFITGEKQSGKTTLAYKYFFDLFENGYFPIYLKPENFKGKWKNKIKKIAAIQYLNLNFEENKNRVVIIVDDFHLLHSKQIELIIEDTEFNQAIYFIDEIFYIQFNDQINKKNVYSIMQFKSSKRYELVSNISKHESIVNHNVNDITNWIETKNNELDTTIGAQNAINKKIIPAYPIFLLTILGASLKNNFDLKKLTSFGHFYNVLITFSFYKIGLTEQEISTYLKILSELSFYYFKNFKSNDLQFEDLNKFLDIYKSKYYLPESNEVYLNNLIFSKILEKDSFGVYKFSYPYIYYYFLGMYFAQNLSNCETELKELMDRLDLYENSQICIFIAHFDYSESFIQTLTKNLNSFNKDLSEATLSRSEIQKFNQQLEENIYLKFPQPDSPTKNIRKKLEFKDSIEIEKELSNVEEDGDSTDEIDYNPIRLMIQTAEVSGEIIKNRYGTISRDQLEELILATVNSNFRLIKEFCNLVEQIEFDKLFSELNAVLEREIGEEVFQSEFVNKLKKFLIRIIFSIIAILVNKTIDSIGSSKVLPIFKELFNDKESPLVYLIEKGIEMRYMHYLNYNEISSKLKSKELSNIVKSNLELLIYEYISFQSMTNSKRQQLYRLLSARSGDRISDSISSQLNKKELVDKILND</sequence>
<feature type="domain" description="STAND NTPase 4 small alpha/beta" evidence="2">
    <location>
        <begin position="473"/>
        <end position="528"/>
    </location>
</feature>
<dbReference type="GO" id="GO:0007165">
    <property type="term" value="P:signal transduction"/>
    <property type="evidence" value="ECO:0007669"/>
    <property type="project" value="InterPro"/>
</dbReference>
<accession>A0AAW5LK23</accession>
<dbReference type="InterPro" id="IPR057123">
    <property type="entry name" value="STAND_NTPase4_dom"/>
</dbReference>
<reference evidence="3" key="1">
    <citation type="submission" date="2022-07" db="EMBL/GenBank/DDBJ databases">
        <authorList>
            <person name="Peng Z."/>
        </authorList>
    </citation>
    <scope>NUCLEOTIDE SEQUENCE</scope>
    <source>
        <strain evidence="3">2022WUSS069</strain>
    </source>
</reference>
<feature type="domain" description="TIR" evidence="1">
    <location>
        <begin position="4"/>
        <end position="131"/>
    </location>
</feature>
<evidence type="ECO:0000259" key="2">
    <source>
        <dbReference type="Pfam" id="PF24406"/>
    </source>
</evidence>
<dbReference type="InterPro" id="IPR000157">
    <property type="entry name" value="TIR_dom"/>
</dbReference>
<dbReference type="Proteomes" id="UP001206089">
    <property type="component" value="Unassembled WGS sequence"/>
</dbReference>
<comment type="caution">
    <text evidence="3">The sequence shown here is derived from an EMBL/GenBank/DDBJ whole genome shotgun (WGS) entry which is preliminary data.</text>
</comment>
<dbReference type="AlphaFoldDB" id="A0AAW5LK23"/>
<evidence type="ECO:0000259" key="1">
    <source>
        <dbReference type="Pfam" id="PF13676"/>
    </source>
</evidence>
<dbReference type="Pfam" id="PF13676">
    <property type="entry name" value="TIR_2"/>
    <property type="match status" value="1"/>
</dbReference>
<evidence type="ECO:0000313" key="4">
    <source>
        <dbReference type="Proteomes" id="UP001206089"/>
    </source>
</evidence>